<sequence length="139" mass="14610">MPRGEHLAAGLLTPSSALSALLCCWRLSSHARGSREAGQRGQTLRQSAENGILEAIDTAAPLLSTGTTISMVANQIATMGLAKSFPAKLLREAMSANSSASSAVQSGGGQQQQHTKVARRYGHKYNNNLVGITSKYSLL</sequence>
<proteinExistence type="predicted"/>
<protein>
    <submittedName>
        <fullName evidence="3">Uncharacterized protein</fullName>
    </submittedName>
</protein>
<accession>A0A914H3T6</accession>
<evidence type="ECO:0000313" key="2">
    <source>
        <dbReference type="Proteomes" id="UP000887572"/>
    </source>
</evidence>
<name>A0A914H3T6_GLORO</name>
<keyword evidence="2" id="KW-1185">Reference proteome</keyword>
<keyword evidence="1" id="KW-0732">Signal</keyword>
<dbReference type="WBParaSite" id="Gr19_v10_g1374.t1">
    <property type="protein sequence ID" value="Gr19_v10_g1374.t1"/>
    <property type="gene ID" value="Gr19_v10_g1374"/>
</dbReference>
<organism evidence="2 3">
    <name type="scientific">Globodera rostochiensis</name>
    <name type="common">Golden nematode worm</name>
    <name type="synonym">Heterodera rostochiensis</name>
    <dbReference type="NCBI Taxonomy" id="31243"/>
    <lineage>
        <taxon>Eukaryota</taxon>
        <taxon>Metazoa</taxon>
        <taxon>Ecdysozoa</taxon>
        <taxon>Nematoda</taxon>
        <taxon>Chromadorea</taxon>
        <taxon>Rhabditida</taxon>
        <taxon>Tylenchina</taxon>
        <taxon>Tylenchomorpha</taxon>
        <taxon>Tylenchoidea</taxon>
        <taxon>Heteroderidae</taxon>
        <taxon>Heteroderinae</taxon>
        <taxon>Globodera</taxon>
    </lineage>
</organism>
<evidence type="ECO:0000313" key="3">
    <source>
        <dbReference type="WBParaSite" id="Gr19_v10_g1374.t1"/>
    </source>
</evidence>
<feature type="signal peptide" evidence="1">
    <location>
        <begin position="1"/>
        <end position="19"/>
    </location>
</feature>
<evidence type="ECO:0000256" key="1">
    <source>
        <dbReference type="SAM" id="SignalP"/>
    </source>
</evidence>
<feature type="chain" id="PRO_5036732945" evidence="1">
    <location>
        <begin position="20"/>
        <end position="139"/>
    </location>
</feature>
<dbReference type="AlphaFoldDB" id="A0A914H3T6"/>
<dbReference type="Proteomes" id="UP000887572">
    <property type="component" value="Unplaced"/>
</dbReference>
<reference evidence="3" key="1">
    <citation type="submission" date="2022-11" db="UniProtKB">
        <authorList>
            <consortium name="WormBaseParasite"/>
        </authorList>
    </citation>
    <scope>IDENTIFICATION</scope>
</reference>